<accession>A0A1V9YXV3</accession>
<organism evidence="2 3">
    <name type="scientific">Achlya hypogyna</name>
    <name type="common">Oomycete</name>
    <name type="synonym">Protoachlya hypogyna</name>
    <dbReference type="NCBI Taxonomy" id="1202772"/>
    <lineage>
        <taxon>Eukaryota</taxon>
        <taxon>Sar</taxon>
        <taxon>Stramenopiles</taxon>
        <taxon>Oomycota</taxon>
        <taxon>Saprolegniomycetes</taxon>
        <taxon>Saprolegniales</taxon>
        <taxon>Achlyaceae</taxon>
        <taxon>Achlya</taxon>
    </lineage>
</organism>
<keyword evidence="1" id="KW-1133">Transmembrane helix</keyword>
<evidence type="ECO:0000313" key="3">
    <source>
        <dbReference type="Proteomes" id="UP000243579"/>
    </source>
</evidence>
<dbReference type="OrthoDB" id="84008at2759"/>
<proteinExistence type="predicted"/>
<reference evidence="2 3" key="1">
    <citation type="journal article" date="2014" name="Genome Biol. Evol.">
        <title>The secreted proteins of Achlya hypogyna and Thraustotheca clavata identify the ancestral oomycete secretome and reveal gene acquisitions by horizontal gene transfer.</title>
        <authorList>
            <person name="Misner I."/>
            <person name="Blouin N."/>
            <person name="Leonard G."/>
            <person name="Richards T.A."/>
            <person name="Lane C.E."/>
        </authorList>
    </citation>
    <scope>NUCLEOTIDE SEQUENCE [LARGE SCALE GENOMIC DNA]</scope>
    <source>
        <strain evidence="2 3">ATCC 48635</strain>
    </source>
</reference>
<dbReference type="Proteomes" id="UP000243579">
    <property type="component" value="Unassembled WGS sequence"/>
</dbReference>
<feature type="transmembrane region" description="Helical" evidence="1">
    <location>
        <begin position="102"/>
        <end position="120"/>
    </location>
</feature>
<comment type="caution">
    <text evidence="2">The sequence shown here is derived from an EMBL/GenBank/DDBJ whole genome shotgun (WGS) entry which is preliminary data.</text>
</comment>
<evidence type="ECO:0000313" key="2">
    <source>
        <dbReference type="EMBL" id="OQR90463.1"/>
    </source>
</evidence>
<dbReference type="AlphaFoldDB" id="A0A1V9YXV3"/>
<name>A0A1V9YXV3_ACHHY</name>
<keyword evidence="3" id="KW-1185">Reference proteome</keyword>
<keyword evidence="1" id="KW-0472">Membrane</keyword>
<feature type="transmembrane region" description="Helical" evidence="1">
    <location>
        <begin position="12"/>
        <end position="36"/>
    </location>
</feature>
<feature type="transmembrane region" description="Helical" evidence="1">
    <location>
        <begin position="42"/>
        <end position="63"/>
    </location>
</feature>
<dbReference type="EMBL" id="JNBR01000625">
    <property type="protein sequence ID" value="OQR90463.1"/>
    <property type="molecule type" value="Genomic_DNA"/>
</dbReference>
<feature type="transmembrane region" description="Helical" evidence="1">
    <location>
        <begin position="127"/>
        <end position="148"/>
    </location>
</feature>
<feature type="transmembrane region" description="Helical" evidence="1">
    <location>
        <begin position="75"/>
        <end position="96"/>
    </location>
</feature>
<feature type="transmembrane region" description="Helical" evidence="1">
    <location>
        <begin position="154"/>
        <end position="175"/>
    </location>
</feature>
<evidence type="ECO:0000256" key="1">
    <source>
        <dbReference type="SAM" id="Phobius"/>
    </source>
</evidence>
<sequence>MTDYSPLATTFVLLGVGCCIMGHRMAYLVALFLALFTLLSVFYISPLWTAAPIVAAATLLYIGHRRGNLPMLLHVAMMSIHALSIVGVCAISVYAMHPYIDLLWAIVVGVTTVLVAVFFTRSHPRTALVVSTATLGAGLIMHGSTFSVPQSSFGFLHLIGICTLEAVSIPLQLYCGSERPLWRRPSMAATDLATPTPRNSCVATPVPMEGHIAIAIVTPPLDHLQDDK</sequence>
<gene>
    <name evidence="2" type="ORF">ACHHYP_20224</name>
</gene>
<keyword evidence="1" id="KW-0812">Transmembrane</keyword>
<protein>
    <submittedName>
        <fullName evidence="2">Uncharacterized protein</fullName>
    </submittedName>
</protein>